<feature type="region of interest" description="Disordered" evidence="1">
    <location>
        <begin position="197"/>
        <end position="228"/>
    </location>
</feature>
<keyword evidence="4" id="KW-1185">Reference proteome</keyword>
<sequence length="228" mass="25815">MLKCGCPRKLLIGLFLLTLRAANIGEARMKEGRGRSVFRKSAEKPYKSSFPEMEHRKAVIHTVRPQDTISKEHRLSRKEAISRAQPSDIVRWAFHPLRHGRSENGTQPRSRAKTGRIRGLDDLALRFREWDNDARYLHEPRAAVLVPKRSRILGGNKPSVGSTSERPDRTDDRRPTRVSTAVDDKSSVQYAMLLAGEQYARDQSQRTTTIGPNTTTSSPSETDQSWAI</sequence>
<dbReference type="AlphaFoldDB" id="A0A1D1UZY6"/>
<keyword evidence="2" id="KW-0732">Signal</keyword>
<dbReference type="EMBL" id="BDGG01000002">
    <property type="protein sequence ID" value="GAU93965.1"/>
    <property type="molecule type" value="Genomic_DNA"/>
</dbReference>
<gene>
    <name evidence="3" type="primary">RvY_05815-1</name>
    <name evidence="3" type="synonym">RvY_05815.1</name>
    <name evidence="3" type="ORF">RvY_05815</name>
</gene>
<evidence type="ECO:0000313" key="4">
    <source>
        <dbReference type="Proteomes" id="UP000186922"/>
    </source>
</evidence>
<feature type="chain" id="PRO_5008897853" evidence="2">
    <location>
        <begin position="22"/>
        <end position="228"/>
    </location>
</feature>
<feature type="compositionally biased region" description="Basic and acidic residues" evidence="1">
    <location>
        <begin position="165"/>
        <end position="175"/>
    </location>
</feature>
<feature type="compositionally biased region" description="Low complexity" evidence="1">
    <location>
        <begin position="207"/>
        <end position="220"/>
    </location>
</feature>
<feature type="signal peptide" evidence="2">
    <location>
        <begin position="1"/>
        <end position="21"/>
    </location>
</feature>
<evidence type="ECO:0000256" key="1">
    <source>
        <dbReference type="SAM" id="MobiDB-lite"/>
    </source>
</evidence>
<comment type="caution">
    <text evidence="3">The sequence shown here is derived from an EMBL/GenBank/DDBJ whole genome shotgun (WGS) entry which is preliminary data.</text>
</comment>
<feature type="region of interest" description="Disordered" evidence="1">
    <location>
        <begin position="149"/>
        <end position="185"/>
    </location>
</feature>
<organism evidence="3 4">
    <name type="scientific">Ramazzottius varieornatus</name>
    <name type="common">Water bear</name>
    <name type="synonym">Tardigrade</name>
    <dbReference type="NCBI Taxonomy" id="947166"/>
    <lineage>
        <taxon>Eukaryota</taxon>
        <taxon>Metazoa</taxon>
        <taxon>Ecdysozoa</taxon>
        <taxon>Tardigrada</taxon>
        <taxon>Eutardigrada</taxon>
        <taxon>Parachela</taxon>
        <taxon>Hypsibioidea</taxon>
        <taxon>Ramazzottiidae</taxon>
        <taxon>Ramazzottius</taxon>
    </lineage>
</organism>
<dbReference type="Proteomes" id="UP000186922">
    <property type="component" value="Unassembled WGS sequence"/>
</dbReference>
<accession>A0A1D1UZY6</accession>
<protein>
    <submittedName>
        <fullName evidence="3">Uncharacterized protein</fullName>
    </submittedName>
</protein>
<proteinExistence type="predicted"/>
<name>A0A1D1UZY6_RAMVA</name>
<reference evidence="3 4" key="1">
    <citation type="journal article" date="2016" name="Nat. Commun.">
        <title>Extremotolerant tardigrade genome and improved radiotolerance of human cultured cells by tardigrade-unique protein.</title>
        <authorList>
            <person name="Hashimoto T."/>
            <person name="Horikawa D.D."/>
            <person name="Saito Y."/>
            <person name="Kuwahara H."/>
            <person name="Kozuka-Hata H."/>
            <person name="Shin-I T."/>
            <person name="Minakuchi Y."/>
            <person name="Ohishi K."/>
            <person name="Motoyama A."/>
            <person name="Aizu T."/>
            <person name="Enomoto A."/>
            <person name="Kondo K."/>
            <person name="Tanaka S."/>
            <person name="Hara Y."/>
            <person name="Koshikawa S."/>
            <person name="Sagara H."/>
            <person name="Miura T."/>
            <person name="Yokobori S."/>
            <person name="Miyagawa K."/>
            <person name="Suzuki Y."/>
            <person name="Kubo T."/>
            <person name="Oyama M."/>
            <person name="Kohara Y."/>
            <person name="Fujiyama A."/>
            <person name="Arakawa K."/>
            <person name="Katayama T."/>
            <person name="Toyoda A."/>
            <person name="Kunieda T."/>
        </authorList>
    </citation>
    <scope>NUCLEOTIDE SEQUENCE [LARGE SCALE GENOMIC DNA]</scope>
    <source>
        <strain evidence="3 4">YOKOZUNA-1</strain>
    </source>
</reference>
<evidence type="ECO:0000313" key="3">
    <source>
        <dbReference type="EMBL" id="GAU93965.1"/>
    </source>
</evidence>
<evidence type="ECO:0000256" key="2">
    <source>
        <dbReference type="SAM" id="SignalP"/>
    </source>
</evidence>